<feature type="region of interest" description="Disordered" evidence="1">
    <location>
        <begin position="114"/>
        <end position="180"/>
    </location>
</feature>
<organism evidence="2">
    <name type="scientific">Vitis vinifera</name>
    <name type="common">Grape</name>
    <dbReference type="NCBI Taxonomy" id="29760"/>
    <lineage>
        <taxon>Eukaryota</taxon>
        <taxon>Viridiplantae</taxon>
        <taxon>Streptophyta</taxon>
        <taxon>Embryophyta</taxon>
        <taxon>Tracheophyta</taxon>
        <taxon>Spermatophyta</taxon>
        <taxon>Magnoliopsida</taxon>
        <taxon>eudicotyledons</taxon>
        <taxon>Gunneridae</taxon>
        <taxon>Pentapetalae</taxon>
        <taxon>rosids</taxon>
        <taxon>Vitales</taxon>
        <taxon>Vitaceae</taxon>
        <taxon>Viteae</taxon>
        <taxon>Vitis</taxon>
    </lineage>
</organism>
<name>A5C0W9_VITVI</name>
<accession>A5C0W9</accession>
<proteinExistence type="predicted"/>
<evidence type="ECO:0000313" key="2">
    <source>
        <dbReference type="EMBL" id="CAN72922.1"/>
    </source>
</evidence>
<protein>
    <submittedName>
        <fullName evidence="2">Uncharacterized protein</fullName>
    </submittedName>
</protein>
<sequence length="296" mass="33789">MNKSRLWKTWVIPSSEPRALNAMNNLELWMVSKFIQNLKVVDDMNDSGEFGDLDIKYLKQNISKCRSQISGSFRRTPRHCAKWLRNSSVETPSFPIRRQALDVKYPEKVERRPDRIPDVRYPDGMSAEKNSRCDTSRWNERCHTSQGGRLRVQGVGTPSPDDTERASLSEQLHPDSLRGYVARSPIQTPLGRSTRHSQSSHLDDSISYLDMLSGSLAKLRVVDDMNDIRSCAQGSRCDEHLRVVNGMNYSRSSALGPKSYEQLKVVDDMKDSRSFTQGYRCYEQLKFVDGMNGSKS</sequence>
<reference evidence="2" key="1">
    <citation type="journal article" date="2007" name="PLoS ONE">
        <title>The first genome sequence of an elite grapevine cultivar (Pinot noir Vitis vinifera L.): coping with a highly heterozygous genome.</title>
        <authorList>
            <person name="Velasco R."/>
            <person name="Zharkikh A."/>
            <person name="Troggio M."/>
            <person name="Cartwright D.A."/>
            <person name="Cestaro A."/>
            <person name="Pruss D."/>
            <person name="Pindo M."/>
            <person name="FitzGerald L.M."/>
            <person name="Vezzulli S."/>
            <person name="Reid J."/>
            <person name="Malacarne G."/>
            <person name="Iliev D."/>
            <person name="Coppola G."/>
            <person name="Wardell B."/>
            <person name="Micheletti D."/>
            <person name="Macalma T."/>
            <person name="Facci M."/>
            <person name="Mitchell J.T."/>
            <person name="Perazzolli M."/>
            <person name="Eldredge G."/>
            <person name="Gatto P."/>
            <person name="Oyzerski R."/>
            <person name="Moretto M."/>
            <person name="Gutin N."/>
            <person name="Stefanini M."/>
            <person name="Chen Y."/>
            <person name="Segala C."/>
            <person name="Davenport C."/>
            <person name="Dematte L."/>
            <person name="Mraz A."/>
            <person name="Battilana J."/>
            <person name="Stormo K."/>
            <person name="Costa F."/>
            <person name="Tao Q."/>
            <person name="Si-Ammour A."/>
            <person name="Harkins T."/>
            <person name="Lackey A."/>
            <person name="Perbost C."/>
            <person name="Taillon B."/>
            <person name="Stella A."/>
            <person name="Solovyev V."/>
            <person name="Fawcett J.A."/>
            <person name="Sterck L."/>
            <person name="Vandepoele K."/>
            <person name="Grando S.M."/>
            <person name="Toppo S."/>
            <person name="Moser C."/>
            <person name="Lanchbury J."/>
            <person name="Bogden R."/>
            <person name="Skolnick M."/>
            <person name="Sgaramella V."/>
            <person name="Bhatnagar S.K."/>
            <person name="Fontana P."/>
            <person name="Gutin A."/>
            <person name="Van de Peer Y."/>
            <person name="Salamini F."/>
            <person name="Viola R."/>
        </authorList>
    </citation>
    <scope>NUCLEOTIDE SEQUENCE</scope>
</reference>
<evidence type="ECO:0000256" key="1">
    <source>
        <dbReference type="SAM" id="MobiDB-lite"/>
    </source>
</evidence>
<feature type="compositionally biased region" description="Basic and acidic residues" evidence="1">
    <location>
        <begin position="162"/>
        <end position="176"/>
    </location>
</feature>
<gene>
    <name evidence="2" type="ORF">VITISV_035250</name>
</gene>
<feature type="compositionally biased region" description="Basic and acidic residues" evidence="1">
    <location>
        <begin position="129"/>
        <end position="143"/>
    </location>
</feature>
<dbReference type="EMBL" id="AM478224">
    <property type="protein sequence ID" value="CAN72922.1"/>
    <property type="molecule type" value="Genomic_DNA"/>
</dbReference>
<dbReference type="AlphaFoldDB" id="A5C0W9"/>